<dbReference type="Proteomes" id="UP000054771">
    <property type="component" value="Unassembled WGS sequence"/>
</dbReference>
<evidence type="ECO:0000313" key="2">
    <source>
        <dbReference type="EMBL" id="CEL08471.1"/>
    </source>
</evidence>
<dbReference type="PANTHER" id="PTHR46082">
    <property type="entry name" value="ATP/GTP-BINDING PROTEIN-RELATED"/>
    <property type="match status" value="1"/>
</dbReference>
<evidence type="ECO:0000313" key="3">
    <source>
        <dbReference type="Proteomes" id="UP000054771"/>
    </source>
</evidence>
<dbReference type="SUPFAM" id="SSF53167">
    <property type="entry name" value="Purine and uridine phosphorylases"/>
    <property type="match status" value="1"/>
</dbReference>
<dbReference type="OrthoDB" id="1658288at2759"/>
<dbReference type="InterPro" id="IPR035994">
    <property type="entry name" value="Nucleoside_phosphorylase_sf"/>
</dbReference>
<dbReference type="EMBL" id="CDMC01000011">
    <property type="protein sequence ID" value="CEL08471.1"/>
    <property type="molecule type" value="Genomic_DNA"/>
</dbReference>
<dbReference type="OMA" id="ILMLDEH"/>
<feature type="domain" description="Nucleoside phosphorylase" evidence="1">
    <location>
        <begin position="119"/>
        <end position="354"/>
    </location>
</feature>
<accession>A0A0U5GAY4</accession>
<reference evidence="3" key="1">
    <citation type="journal article" date="2016" name="Genome Announc.">
        <title>Draft genome sequences of fungus Aspergillus calidoustus.</title>
        <authorList>
            <person name="Horn F."/>
            <person name="Linde J."/>
            <person name="Mattern D.J."/>
            <person name="Walther G."/>
            <person name="Guthke R."/>
            <person name="Scherlach K."/>
            <person name="Martin K."/>
            <person name="Brakhage A.A."/>
            <person name="Petzke L."/>
            <person name="Valiante V."/>
        </authorList>
    </citation>
    <scope>NUCLEOTIDE SEQUENCE [LARGE SCALE GENOMIC DNA]</scope>
    <source>
        <strain evidence="3">SF006504</strain>
    </source>
</reference>
<dbReference type="Pfam" id="PF01048">
    <property type="entry name" value="PNP_UDP_1"/>
    <property type="match status" value="1"/>
</dbReference>
<dbReference type="AlphaFoldDB" id="A0A0U5GAY4"/>
<dbReference type="GO" id="GO:0003824">
    <property type="term" value="F:catalytic activity"/>
    <property type="evidence" value="ECO:0007669"/>
    <property type="project" value="InterPro"/>
</dbReference>
<proteinExistence type="predicted"/>
<dbReference type="InterPro" id="IPR053137">
    <property type="entry name" value="NLR-like"/>
</dbReference>
<evidence type="ECO:0000259" key="1">
    <source>
        <dbReference type="Pfam" id="PF01048"/>
    </source>
</evidence>
<dbReference type="Gene3D" id="3.40.50.1580">
    <property type="entry name" value="Nucleoside phosphorylase domain"/>
    <property type="match status" value="1"/>
</dbReference>
<organism evidence="2 3">
    <name type="scientific">Aspergillus calidoustus</name>
    <dbReference type="NCBI Taxonomy" id="454130"/>
    <lineage>
        <taxon>Eukaryota</taxon>
        <taxon>Fungi</taxon>
        <taxon>Dikarya</taxon>
        <taxon>Ascomycota</taxon>
        <taxon>Pezizomycotina</taxon>
        <taxon>Eurotiomycetes</taxon>
        <taxon>Eurotiomycetidae</taxon>
        <taxon>Eurotiales</taxon>
        <taxon>Aspergillaceae</taxon>
        <taxon>Aspergillus</taxon>
        <taxon>Aspergillus subgen. Nidulantes</taxon>
    </lineage>
</organism>
<name>A0A0U5GAY4_ASPCI</name>
<gene>
    <name evidence="2" type="ORF">ASPCAL11621</name>
</gene>
<dbReference type="STRING" id="454130.A0A0U5GAY4"/>
<keyword evidence="3" id="KW-1185">Reference proteome</keyword>
<dbReference type="GO" id="GO:0009116">
    <property type="term" value="P:nucleoside metabolic process"/>
    <property type="evidence" value="ECO:0007669"/>
    <property type="project" value="InterPro"/>
</dbReference>
<protein>
    <submittedName>
        <fullName evidence="2">Putative Pfs domain protein</fullName>
    </submittedName>
</protein>
<sequence>MHVDYSTPRAGYCHPTFRNPQQIRLCGSIRKGEDSTCILSIGNCLECFKHALLASGSARRPSLFHFPPHGVIPAISLTMSLRLTAEDYTVAWFAPLHFEASAAILMLDEHHQSPLPNERQRLCYRFGRMGRTNVAIVFFPSGEVGIGVASYMASEVQRDLRNVRTGVLVGVGAGIPRYGRDIRLGDVVVATPTENNSGVYGYDMIKVEPEQTILKQWQNAPDRHVRSAITALRATPETTARVTSNIDRFRRRSSSQRPIPPPHVLCGSFTQPRGPIIHYGCILSGNSVIKSATRRDELAREYNAIAIEMEAAGMMNTLPVAVIRGISDWADSEKNDVWQEYAAATAAAVAKELLACLDGSHSISRKYRTLSTPAAYSHIFQTNPKHGTILECIEHN</sequence>
<dbReference type="PANTHER" id="PTHR46082:SF11">
    <property type="entry name" value="AAA+ ATPASE DOMAIN-CONTAINING PROTEIN-RELATED"/>
    <property type="match status" value="1"/>
</dbReference>
<dbReference type="InterPro" id="IPR000845">
    <property type="entry name" value="Nucleoside_phosphorylase_d"/>
</dbReference>